<name>A0A2I0BE03_9ASPA</name>
<dbReference type="PROSITE" id="PS50181">
    <property type="entry name" value="FBOX"/>
    <property type="match status" value="1"/>
</dbReference>
<organism evidence="2 3">
    <name type="scientific">Apostasia shenzhenica</name>
    <dbReference type="NCBI Taxonomy" id="1088818"/>
    <lineage>
        <taxon>Eukaryota</taxon>
        <taxon>Viridiplantae</taxon>
        <taxon>Streptophyta</taxon>
        <taxon>Embryophyta</taxon>
        <taxon>Tracheophyta</taxon>
        <taxon>Spermatophyta</taxon>
        <taxon>Magnoliopsida</taxon>
        <taxon>Liliopsida</taxon>
        <taxon>Asparagales</taxon>
        <taxon>Orchidaceae</taxon>
        <taxon>Apostasioideae</taxon>
        <taxon>Apostasia</taxon>
    </lineage>
</organism>
<dbReference type="PANTHER" id="PTHR31672">
    <property type="entry name" value="BNACNNG10540D PROTEIN"/>
    <property type="match status" value="1"/>
</dbReference>
<dbReference type="EMBL" id="KZ451888">
    <property type="protein sequence ID" value="PKA66014.1"/>
    <property type="molecule type" value="Genomic_DNA"/>
</dbReference>
<dbReference type="PANTHER" id="PTHR31672:SF2">
    <property type="entry name" value="F-BOX DOMAIN-CONTAINING PROTEIN"/>
    <property type="match status" value="1"/>
</dbReference>
<feature type="domain" description="F-box" evidence="1">
    <location>
        <begin position="4"/>
        <end position="51"/>
    </location>
</feature>
<accession>A0A2I0BE03</accession>
<sequence>MDSGMKIVDFGDDVLEQILGRLPDVSLPFVTMVCKRFRSLICSPSFHYARTYLRVVGLPCIVIVSLPDYHMACIPSEACPSSFLPQLSLFPDSKFKGEDLSMCTSAAGLFYYFLKGSSRPYSHVLFNPVTGEIQHTPSPYSVLYFLHEVAALGLAVEPSASPMLVACVGNPCRFIFTYSFPSSTWRHARVELCLCDAIINNTVAAYCNGALHWLHGSWYSRGGIIAFNVASNFAYRLSLPEGVKVADFRPPNVWLGAIGGRLVAVLIENADVVVWAMEDYGENAWWKKNVLKSVETIEEVQRRLQFTKVAPLFYGKGRCLAYAWDGKRRDACTLLVYSEETRIWSCIRRVSGHQLKLLRFIPATMVLSDFRRMSFKLQ</sequence>
<dbReference type="STRING" id="1088818.A0A2I0BE03"/>
<dbReference type="InterPro" id="IPR050796">
    <property type="entry name" value="SCF_F-box_component"/>
</dbReference>
<evidence type="ECO:0000313" key="2">
    <source>
        <dbReference type="EMBL" id="PKA66014.1"/>
    </source>
</evidence>
<reference evidence="2 3" key="1">
    <citation type="journal article" date="2017" name="Nature">
        <title>The Apostasia genome and the evolution of orchids.</title>
        <authorList>
            <person name="Zhang G.Q."/>
            <person name="Liu K.W."/>
            <person name="Li Z."/>
            <person name="Lohaus R."/>
            <person name="Hsiao Y.Y."/>
            <person name="Niu S.C."/>
            <person name="Wang J.Y."/>
            <person name="Lin Y.C."/>
            <person name="Xu Q."/>
            <person name="Chen L.J."/>
            <person name="Yoshida K."/>
            <person name="Fujiwara S."/>
            <person name="Wang Z.W."/>
            <person name="Zhang Y.Q."/>
            <person name="Mitsuda N."/>
            <person name="Wang M."/>
            <person name="Liu G.H."/>
            <person name="Pecoraro L."/>
            <person name="Huang H.X."/>
            <person name="Xiao X.J."/>
            <person name="Lin M."/>
            <person name="Wu X.Y."/>
            <person name="Wu W.L."/>
            <person name="Chen Y.Y."/>
            <person name="Chang S.B."/>
            <person name="Sakamoto S."/>
            <person name="Ohme-Takagi M."/>
            <person name="Yagi M."/>
            <person name="Zeng S.J."/>
            <person name="Shen C.Y."/>
            <person name="Yeh C.M."/>
            <person name="Luo Y.B."/>
            <person name="Tsai W.C."/>
            <person name="Van de Peer Y."/>
            <person name="Liu Z.J."/>
        </authorList>
    </citation>
    <scope>NUCLEOTIDE SEQUENCE [LARGE SCALE GENOMIC DNA]</scope>
    <source>
        <strain evidence="3">cv. Shenzhen</strain>
        <tissue evidence="2">Stem</tissue>
    </source>
</reference>
<dbReference type="InterPro" id="IPR036047">
    <property type="entry name" value="F-box-like_dom_sf"/>
</dbReference>
<evidence type="ECO:0000313" key="3">
    <source>
        <dbReference type="Proteomes" id="UP000236161"/>
    </source>
</evidence>
<keyword evidence="3" id="KW-1185">Reference proteome</keyword>
<evidence type="ECO:0000259" key="1">
    <source>
        <dbReference type="PROSITE" id="PS50181"/>
    </source>
</evidence>
<dbReference type="AlphaFoldDB" id="A0A2I0BE03"/>
<dbReference type="InterPro" id="IPR001810">
    <property type="entry name" value="F-box_dom"/>
</dbReference>
<dbReference type="Pfam" id="PF00646">
    <property type="entry name" value="F-box"/>
    <property type="match status" value="1"/>
</dbReference>
<dbReference type="Proteomes" id="UP000236161">
    <property type="component" value="Unassembled WGS sequence"/>
</dbReference>
<protein>
    <submittedName>
        <fullName evidence="2">F-box protein</fullName>
    </submittedName>
</protein>
<dbReference type="SUPFAM" id="SSF81383">
    <property type="entry name" value="F-box domain"/>
    <property type="match status" value="1"/>
</dbReference>
<gene>
    <name evidence="2" type="ORF">AXF42_Ash010423</name>
</gene>
<proteinExistence type="predicted"/>
<dbReference type="OrthoDB" id="678104at2759"/>
<dbReference type="Gene3D" id="1.20.1280.50">
    <property type="match status" value="1"/>
</dbReference>